<dbReference type="RefSeq" id="WP_377547040.1">
    <property type="nucleotide sequence ID" value="NZ_JBHSBN010000011.1"/>
</dbReference>
<accession>A0ABV8KNN0</accession>
<dbReference type="Proteomes" id="UP001595868">
    <property type="component" value="Unassembled WGS sequence"/>
</dbReference>
<proteinExistence type="predicted"/>
<dbReference type="EMBL" id="JBHSBN010000011">
    <property type="protein sequence ID" value="MFC4107736.1"/>
    <property type="molecule type" value="Genomic_DNA"/>
</dbReference>
<protein>
    <submittedName>
        <fullName evidence="3">Glycosyltransferase family 9 protein</fullName>
    </submittedName>
</protein>
<keyword evidence="1" id="KW-0328">Glycosyltransferase</keyword>
<dbReference type="SUPFAM" id="SSF53756">
    <property type="entry name" value="UDP-Glycosyltransferase/glycogen phosphorylase"/>
    <property type="match status" value="1"/>
</dbReference>
<reference evidence="4" key="1">
    <citation type="journal article" date="2019" name="Int. J. Syst. Evol. Microbiol.">
        <title>The Global Catalogue of Microorganisms (GCM) 10K type strain sequencing project: providing services to taxonomists for standard genome sequencing and annotation.</title>
        <authorList>
            <consortium name="The Broad Institute Genomics Platform"/>
            <consortium name="The Broad Institute Genome Sequencing Center for Infectious Disease"/>
            <person name="Wu L."/>
            <person name="Ma J."/>
        </authorList>
    </citation>
    <scope>NUCLEOTIDE SEQUENCE [LARGE SCALE GENOMIC DNA]</scope>
    <source>
        <strain evidence="4">2902at01</strain>
    </source>
</reference>
<evidence type="ECO:0000256" key="1">
    <source>
        <dbReference type="ARBA" id="ARBA00022676"/>
    </source>
</evidence>
<gene>
    <name evidence="3" type="ORF">ACFOX0_17620</name>
</gene>
<evidence type="ECO:0000313" key="3">
    <source>
        <dbReference type="EMBL" id="MFC4107736.1"/>
    </source>
</evidence>
<evidence type="ECO:0000256" key="2">
    <source>
        <dbReference type="ARBA" id="ARBA00022679"/>
    </source>
</evidence>
<name>A0ABV8KNN0_9ACTN</name>
<dbReference type="Pfam" id="PF01075">
    <property type="entry name" value="Glyco_transf_9"/>
    <property type="match status" value="1"/>
</dbReference>
<dbReference type="InterPro" id="IPR051199">
    <property type="entry name" value="LPS_LOS_Heptosyltrfase"/>
</dbReference>
<keyword evidence="4" id="KW-1185">Reference proteome</keyword>
<dbReference type="Gene3D" id="3.40.50.2000">
    <property type="entry name" value="Glycogen Phosphorylase B"/>
    <property type="match status" value="2"/>
</dbReference>
<comment type="caution">
    <text evidence="3">The sequence shown here is derived from an EMBL/GenBank/DDBJ whole genome shotgun (WGS) entry which is preliminary data.</text>
</comment>
<evidence type="ECO:0000313" key="4">
    <source>
        <dbReference type="Proteomes" id="UP001595868"/>
    </source>
</evidence>
<dbReference type="PANTHER" id="PTHR30160">
    <property type="entry name" value="TETRAACYLDISACCHARIDE 4'-KINASE-RELATED"/>
    <property type="match status" value="1"/>
</dbReference>
<sequence length="370" mass="38848">MNVDDDRGLVPDVRRIAVLRANALGDFIFTLPALDALKAAYPDAELVLLGAPWHVGLLRDRPGPVDRVLVVPPAPGIRTAGSDETADPAAAMAEFLAAARRERFDLAVQMHGGGANSNPLVSALGARLTAGLRAPDAPPLDRWLRYVYYQPEVVRYLEVAGLVGAPPVGLVPRLAVTGADRAEAAAVVGPPGRPRAALHPGASDPRRRWPAERFAEVADRLVADGYDVYVTGAPDERPLADRVVEAARLPVRSLAGELSLSGLVGFLAGCAVLVSNDTGPVHVAAAVGTPTVGIFWVGNLINCATPLRARHRPIGSWTVNCPVCGVDGGGDVYPDRPSTGSCDHRESYVTDVPVVEVLAAVADLAGTRDR</sequence>
<keyword evidence="2" id="KW-0808">Transferase</keyword>
<dbReference type="InterPro" id="IPR002201">
    <property type="entry name" value="Glyco_trans_9"/>
</dbReference>
<organism evidence="3 4">
    <name type="scientific">Micromonospora zhanjiangensis</name>
    <dbReference type="NCBI Taxonomy" id="1522057"/>
    <lineage>
        <taxon>Bacteria</taxon>
        <taxon>Bacillati</taxon>
        <taxon>Actinomycetota</taxon>
        <taxon>Actinomycetes</taxon>
        <taxon>Micromonosporales</taxon>
        <taxon>Micromonosporaceae</taxon>
        <taxon>Micromonospora</taxon>
    </lineage>
</organism>
<dbReference type="CDD" id="cd03789">
    <property type="entry name" value="GT9_LPS_heptosyltransferase"/>
    <property type="match status" value="1"/>
</dbReference>